<keyword evidence="2" id="KW-1185">Reference proteome</keyword>
<dbReference type="Proteomes" id="UP000814033">
    <property type="component" value="Unassembled WGS sequence"/>
</dbReference>
<protein>
    <submittedName>
        <fullName evidence="1">Uncharacterized protein</fullName>
    </submittedName>
</protein>
<reference evidence="1" key="2">
    <citation type="journal article" date="2022" name="New Phytol.">
        <title>Evolutionary transition to the ectomycorrhizal habit in the genomes of a hyperdiverse lineage of mushroom-forming fungi.</title>
        <authorList>
            <person name="Looney B."/>
            <person name="Miyauchi S."/>
            <person name="Morin E."/>
            <person name="Drula E."/>
            <person name="Courty P.E."/>
            <person name="Kohler A."/>
            <person name="Kuo A."/>
            <person name="LaButti K."/>
            <person name="Pangilinan J."/>
            <person name="Lipzen A."/>
            <person name="Riley R."/>
            <person name="Andreopoulos W."/>
            <person name="He G."/>
            <person name="Johnson J."/>
            <person name="Nolan M."/>
            <person name="Tritt A."/>
            <person name="Barry K.W."/>
            <person name="Grigoriev I.V."/>
            <person name="Nagy L.G."/>
            <person name="Hibbett D."/>
            <person name="Henrissat B."/>
            <person name="Matheny P.B."/>
            <person name="Labbe J."/>
            <person name="Martin F.M."/>
        </authorList>
    </citation>
    <scope>NUCLEOTIDE SEQUENCE</scope>
    <source>
        <strain evidence="1">FP105234-sp</strain>
    </source>
</reference>
<sequence>MLQVRSLCVDFKMQEAGLVSVLRVAMSACWASEQVALSWVAHGGRRRPLLSTVPSAGVGDQKARLSPSAIGVDSFNSLRPIPIVQNAMIVSTARSNPKPCQRKIAENRCVSIPLSGGLRPRLRSDCTLLFPYTPWIATRAEHFARTSLRQLSAHRRRHEQIQPWVQQPFLPLTTCLPLAFTSGGHGRTTILQASVSSSGSSSSWRCCTRPMCALRTSAHHNDTNKLRSVISQHNALSRGQTRRSPPSATPRGSPKHSTRGPISWDVAPGHLDPTSFCDAGQRGVARRACTWMQSLVLAWLIFNNSEQGASISARRHHGHPAAPRAPSNAAGKSPSSIVGHWLQDTHQSQVFSVRATRIETRRRIQSICFVERSNALCFGYWIGMCLYNNGLHPTHDAERSNFSMATLGRNFSAIVGPYATVHGLIVPVPRLHFPPGCPCFGASGLRALVSLADYTLRALTHTCTLCALRALYRDVIGKYEE</sequence>
<dbReference type="EMBL" id="MU276154">
    <property type="protein sequence ID" value="KAI0040974.1"/>
    <property type="molecule type" value="Genomic_DNA"/>
</dbReference>
<proteinExistence type="predicted"/>
<accession>A0ACB8R9Y0</accession>
<organism evidence="1 2">
    <name type="scientific">Auriscalpium vulgare</name>
    <dbReference type="NCBI Taxonomy" id="40419"/>
    <lineage>
        <taxon>Eukaryota</taxon>
        <taxon>Fungi</taxon>
        <taxon>Dikarya</taxon>
        <taxon>Basidiomycota</taxon>
        <taxon>Agaricomycotina</taxon>
        <taxon>Agaricomycetes</taxon>
        <taxon>Russulales</taxon>
        <taxon>Auriscalpiaceae</taxon>
        <taxon>Auriscalpium</taxon>
    </lineage>
</organism>
<reference evidence="1" key="1">
    <citation type="submission" date="2021-02" db="EMBL/GenBank/DDBJ databases">
        <authorList>
            <consortium name="DOE Joint Genome Institute"/>
            <person name="Ahrendt S."/>
            <person name="Looney B.P."/>
            <person name="Miyauchi S."/>
            <person name="Morin E."/>
            <person name="Drula E."/>
            <person name="Courty P.E."/>
            <person name="Chicoki N."/>
            <person name="Fauchery L."/>
            <person name="Kohler A."/>
            <person name="Kuo A."/>
            <person name="Labutti K."/>
            <person name="Pangilinan J."/>
            <person name="Lipzen A."/>
            <person name="Riley R."/>
            <person name="Andreopoulos W."/>
            <person name="He G."/>
            <person name="Johnson J."/>
            <person name="Barry K.W."/>
            <person name="Grigoriev I.V."/>
            <person name="Nagy L."/>
            <person name="Hibbett D."/>
            <person name="Henrissat B."/>
            <person name="Matheny P.B."/>
            <person name="Labbe J."/>
            <person name="Martin F."/>
        </authorList>
    </citation>
    <scope>NUCLEOTIDE SEQUENCE</scope>
    <source>
        <strain evidence="1">FP105234-sp</strain>
    </source>
</reference>
<evidence type="ECO:0000313" key="2">
    <source>
        <dbReference type="Proteomes" id="UP000814033"/>
    </source>
</evidence>
<name>A0ACB8R9Y0_9AGAM</name>
<gene>
    <name evidence="1" type="ORF">FA95DRAFT_1599185</name>
</gene>
<comment type="caution">
    <text evidence="1">The sequence shown here is derived from an EMBL/GenBank/DDBJ whole genome shotgun (WGS) entry which is preliminary data.</text>
</comment>
<evidence type="ECO:0000313" key="1">
    <source>
        <dbReference type="EMBL" id="KAI0040974.1"/>
    </source>
</evidence>